<evidence type="ECO:0000313" key="2">
    <source>
        <dbReference type="Proteomes" id="UP000299102"/>
    </source>
</evidence>
<evidence type="ECO:0000313" key="1">
    <source>
        <dbReference type="EMBL" id="GBP37715.1"/>
    </source>
</evidence>
<comment type="caution">
    <text evidence="1">The sequence shown here is derived from an EMBL/GenBank/DDBJ whole genome shotgun (WGS) entry which is preliminary data.</text>
</comment>
<dbReference type="EMBL" id="BGZK01000337">
    <property type="protein sequence ID" value="GBP37715.1"/>
    <property type="molecule type" value="Genomic_DNA"/>
</dbReference>
<organism evidence="1 2">
    <name type="scientific">Eumeta variegata</name>
    <name type="common">Bagworm moth</name>
    <name type="synonym">Eumeta japonica</name>
    <dbReference type="NCBI Taxonomy" id="151549"/>
    <lineage>
        <taxon>Eukaryota</taxon>
        <taxon>Metazoa</taxon>
        <taxon>Ecdysozoa</taxon>
        <taxon>Arthropoda</taxon>
        <taxon>Hexapoda</taxon>
        <taxon>Insecta</taxon>
        <taxon>Pterygota</taxon>
        <taxon>Neoptera</taxon>
        <taxon>Endopterygota</taxon>
        <taxon>Lepidoptera</taxon>
        <taxon>Glossata</taxon>
        <taxon>Ditrysia</taxon>
        <taxon>Tineoidea</taxon>
        <taxon>Psychidae</taxon>
        <taxon>Oiketicinae</taxon>
        <taxon>Eumeta</taxon>
    </lineage>
</organism>
<dbReference type="AlphaFoldDB" id="A0A4C1VJ41"/>
<reference evidence="1 2" key="1">
    <citation type="journal article" date="2019" name="Commun. Biol.">
        <title>The bagworm genome reveals a unique fibroin gene that provides high tensile strength.</title>
        <authorList>
            <person name="Kono N."/>
            <person name="Nakamura H."/>
            <person name="Ohtoshi R."/>
            <person name="Tomita M."/>
            <person name="Numata K."/>
            <person name="Arakawa K."/>
        </authorList>
    </citation>
    <scope>NUCLEOTIDE SEQUENCE [LARGE SCALE GENOMIC DNA]</scope>
</reference>
<evidence type="ECO:0008006" key="3">
    <source>
        <dbReference type="Google" id="ProtNLM"/>
    </source>
</evidence>
<keyword evidence="2" id="KW-1185">Reference proteome</keyword>
<dbReference type="Proteomes" id="UP000299102">
    <property type="component" value="Unassembled WGS sequence"/>
</dbReference>
<protein>
    <recommendedName>
        <fullName evidence="3">Reverse transcriptase domain-containing protein</fullName>
    </recommendedName>
</protein>
<sequence>MYDGRLRLRLPRSVKLVAYADDVSVVIVAKHLDEINYMSGIAFEPVNRWMNAVNLQLAHHKNEAVRNSKKKLETITLEVGEQRITSQWER</sequence>
<accession>A0A4C1VJ41</accession>
<dbReference type="OrthoDB" id="7700848at2759"/>
<proteinExistence type="predicted"/>
<gene>
    <name evidence="1" type="ORF">EVAR_23765_1</name>
</gene>
<name>A0A4C1VJ41_EUMVA</name>